<dbReference type="OrthoDB" id="4396026at2"/>
<dbReference type="EMBL" id="CP009248">
    <property type="protein sequence ID" value="APT91408.1"/>
    <property type="molecule type" value="Genomic_DNA"/>
</dbReference>
<keyword evidence="1" id="KW-0472">Membrane</keyword>
<feature type="transmembrane region" description="Helical" evidence="1">
    <location>
        <begin position="143"/>
        <end position="161"/>
    </location>
</feature>
<feature type="transmembrane region" description="Helical" evidence="1">
    <location>
        <begin position="250"/>
        <end position="268"/>
    </location>
</feature>
<sequence length="414" mass="43287">MLNLRSRIPAGGVRSVGTGLIAQTATFASMLIPMALGRLEQVGYIVVVSAIASIAARICGLAFPAIYPVLPEERTAAAIGATVRTAALAAGAGAAAGVVLLLRGSALGPMILWSTAMTVTMVCYEIVNGMFVRQSRYADYARVRLWYGLANLGSVCAISAFTDWTQALAATGVFAYAVGWLAGARVLRTRVLGAVTHSSTRETLGYMSRHRTAILAQTVDVFGSQLPALSVAAVGVTTGAGIAWSGLQRIAGGIVTTFLMLIAPGLDMRVAEAVRSGDRVRLRRQVNRSLGIALGLAALATAVTVPATILVLSLSRDFHVGAPLVAVLAVFCISIFTLAAIIKYLLMMGATRYVAIWSGLRALSAALILYLLGGDLMICVVAGHSLLFILLLIGFIQATLRRAGRTTPEGHPHA</sequence>
<evidence type="ECO:0000313" key="3">
    <source>
        <dbReference type="Proteomes" id="UP000185469"/>
    </source>
</evidence>
<dbReference type="AlphaFoldDB" id="A0A1L7CZX5"/>
<proteinExistence type="predicted"/>
<evidence type="ECO:0008006" key="4">
    <source>
        <dbReference type="Google" id="ProtNLM"/>
    </source>
</evidence>
<feature type="transmembrane region" description="Helical" evidence="1">
    <location>
        <begin position="42"/>
        <end position="70"/>
    </location>
</feature>
<keyword evidence="3" id="KW-1185">Reference proteome</keyword>
<dbReference type="RefSeq" id="WP_075693142.1">
    <property type="nucleotide sequence ID" value="NZ_CP009248.1"/>
</dbReference>
<feature type="transmembrane region" description="Helical" evidence="1">
    <location>
        <begin position="324"/>
        <end position="346"/>
    </location>
</feature>
<dbReference type="STRING" id="1437874.CSPHI_10890"/>
<feature type="transmembrane region" description="Helical" evidence="1">
    <location>
        <begin position="167"/>
        <end position="187"/>
    </location>
</feature>
<organism evidence="2 3">
    <name type="scientific">Corynebacterium sphenisci DSM 44792</name>
    <dbReference type="NCBI Taxonomy" id="1437874"/>
    <lineage>
        <taxon>Bacteria</taxon>
        <taxon>Bacillati</taxon>
        <taxon>Actinomycetota</taxon>
        <taxon>Actinomycetes</taxon>
        <taxon>Mycobacteriales</taxon>
        <taxon>Corynebacteriaceae</taxon>
        <taxon>Corynebacterium</taxon>
    </lineage>
</organism>
<accession>A0A1L7CZX5</accession>
<feature type="transmembrane region" description="Helical" evidence="1">
    <location>
        <begin position="82"/>
        <end position="104"/>
    </location>
</feature>
<feature type="transmembrane region" description="Helical" evidence="1">
    <location>
        <begin position="12"/>
        <end position="36"/>
    </location>
</feature>
<feature type="transmembrane region" description="Helical" evidence="1">
    <location>
        <begin position="226"/>
        <end position="244"/>
    </location>
</feature>
<keyword evidence="1" id="KW-0812">Transmembrane</keyword>
<name>A0A1L7CZX5_9CORY</name>
<dbReference type="Proteomes" id="UP000185469">
    <property type="component" value="Chromosome"/>
</dbReference>
<feature type="transmembrane region" description="Helical" evidence="1">
    <location>
        <begin position="110"/>
        <end position="131"/>
    </location>
</feature>
<gene>
    <name evidence="2" type="ORF">CSPHI_10890</name>
</gene>
<evidence type="ECO:0000256" key="1">
    <source>
        <dbReference type="SAM" id="Phobius"/>
    </source>
</evidence>
<keyword evidence="1" id="KW-1133">Transmembrane helix</keyword>
<feature type="transmembrane region" description="Helical" evidence="1">
    <location>
        <begin position="353"/>
        <end position="372"/>
    </location>
</feature>
<feature type="transmembrane region" description="Helical" evidence="1">
    <location>
        <begin position="378"/>
        <end position="396"/>
    </location>
</feature>
<protein>
    <recommendedName>
        <fullName evidence="4">Polysaccharide biosynthesis protein C-terminal domain-containing protein</fullName>
    </recommendedName>
</protein>
<evidence type="ECO:0000313" key="2">
    <source>
        <dbReference type="EMBL" id="APT91408.1"/>
    </source>
</evidence>
<feature type="transmembrane region" description="Helical" evidence="1">
    <location>
        <begin position="289"/>
        <end position="312"/>
    </location>
</feature>
<reference evidence="2 3" key="1">
    <citation type="submission" date="2014-08" db="EMBL/GenBank/DDBJ databases">
        <title>Complete genome sequence of Corynebacterium sphenisci CECT 5990(T) (=DSM 44792(T)), isolated from healthy wild penguins.</title>
        <authorList>
            <person name="Ruckert C."/>
            <person name="Albersmeier A."/>
            <person name="Winkler A."/>
            <person name="Kalinowski J."/>
        </authorList>
    </citation>
    <scope>NUCLEOTIDE SEQUENCE [LARGE SCALE GENOMIC DNA]</scope>
    <source>
        <strain evidence="2 3">DSM 44792</strain>
    </source>
</reference>
<dbReference type="KEGG" id="csph:CSPHI_10890"/>